<dbReference type="eggNOG" id="COG1739">
    <property type="taxonomic scope" value="Bacteria"/>
</dbReference>
<feature type="domain" description="Impact N-terminal" evidence="2">
    <location>
        <begin position="15"/>
        <end position="119"/>
    </location>
</feature>
<protein>
    <recommendedName>
        <fullName evidence="2">Impact N-terminal domain-containing protein</fullName>
    </recommendedName>
</protein>
<evidence type="ECO:0000313" key="3">
    <source>
        <dbReference type="EMBL" id="EAQ73251.1"/>
    </source>
</evidence>
<comment type="similarity">
    <text evidence="1">Belongs to the IMPACT family.</text>
</comment>
<dbReference type="KEGG" id="cjj:CJJ81176_0449"/>
<dbReference type="PANTHER" id="PTHR16301">
    <property type="entry name" value="IMPACT-RELATED"/>
    <property type="match status" value="1"/>
</dbReference>
<proteinExistence type="inferred from homology"/>
<dbReference type="Pfam" id="PF01205">
    <property type="entry name" value="Impact_N"/>
    <property type="match status" value="1"/>
</dbReference>
<dbReference type="PANTHER" id="PTHR16301:SF20">
    <property type="entry name" value="IMPACT FAMILY MEMBER YIGZ"/>
    <property type="match status" value="1"/>
</dbReference>
<dbReference type="InterPro" id="IPR020568">
    <property type="entry name" value="Ribosomal_Su5_D2-typ_SF"/>
</dbReference>
<dbReference type="Proteomes" id="UP000000646">
    <property type="component" value="Chromosome"/>
</dbReference>
<sequence length="194" mass="22336">MQTINQIFQTQIDIKKSIFLSFLCPFKDFKFLIETLKKEHPKAVHFVYAYRVLNDFNQIVEDKSDDGEPKGTSGMPTLNVLRGYDLINAALITVRYFGGIKLGTGGLARAYSDAANAVINNSSLLSFELKKNISIAIDLKNLNRFEYFLKTYSFNFTKDFKDCKAILHIKLNEKEDQEFEIFCKNFAPFEIEKL</sequence>
<dbReference type="GO" id="GO:0005737">
    <property type="term" value="C:cytoplasm"/>
    <property type="evidence" value="ECO:0007669"/>
    <property type="project" value="TreeGrafter"/>
</dbReference>
<dbReference type="RefSeq" id="WP_009882169.1">
    <property type="nucleotide sequence ID" value="NC_008787.1"/>
</dbReference>
<evidence type="ECO:0000256" key="1">
    <source>
        <dbReference type="ARBA" id="ARBA00007665"/>
    </source>
</evidence>
<dbReference type="InterPro" id="IPR036956">
    <property type="entry name" value="Impact_N_sf"/>
</dbReference>
<dbReference type="SUPFAM" id="SSF54211">
    <property type="entry name" value="Ribosomal protein S5 domain 2-like"/>
    <property type="match status" value="1"/>
</dbReference>
<gene>
    <name evidence="3" type="ordered locus">CJJ81176_0449</name>
</gene>
<dbReference type="EMBL" id="CP000538">
    <property type="protein sequence ID" value="EAQ73251.1"/>
    <property type="molecule type" value="Genomic_DNA"/>
</dbReference>
<name>A0A0H3PJ82_CAMJJ</name>
<dbReference type="InterPro" id="IPR001498">
    <property type="entry name" value="Impact_N"/>
</dbReference>
<organism evidence="3 4">
    <name type="scientific">Campylobacter jejuni subsp. jejuni serotype O:23/36 (strain 81-176)</name>
    <dbReference type="NCBI Taxonomy" id="354242"/>
    <lineage>
        <taxon>Bacteria</taxon>
        <taxon>Pseudomonadati</taxon>
        <taxon>Campylobacterota</taxon>
        <taxon>Epsilonproteobacteria</taxon>
        <taxon>Campylobacterales</taxon>
        <taxon>Campylobacteraceae</taxon>
        <taxon>Campylobacter</taxon>
    </lineage>
</organism>
<evidence type="ECO:0000259" key="2">
    <source>
        <dbReference type="Pfam" id="PF01205"/>
    </source>
</evidence>
<dbReference type="InterPro" id="IPR023582">
    <property type="entry name" value="Impact"/>
</dbReference>
<dbReference type="HOGENOM" id="CLU_083552_1_2_7"/>
<reference evidence="4" key="1">
    <citation type="submission" date="2006-12" db="EMBL/GenBank/DDBJ databases">
        <authorList>
            <person name="Fouts D.E."/>
            <person name="Nelson K.E."/>
            <person name="Sebastian Y."/>
        </authorList>
    </citation>
    <scope>NUCLEOTIDE SEQUENCE [LARGE SCALE GENOMIC DNA]</scope>
    <source>
        <strain evidence="4">81-176</strain>
    </source>
</reference>
<dbReference type="GO" id="GO:0006446">
    <property type="term" value="P:regulation of translational initiation"/>
    <property type="evidence" value="ECO:0007669"/>
    <property type="project" value="TreeGrafter"/>
</dbReference>
<dbReference type="Gene3D" id="3.30.230.30">
    <property type="entry name" value="Impact, N-terminal domain"/>
    <property type="match status" value="1"/>
</dbReference>
<accession>A0A0H3PJ82</accession>
<dbReference type="AlphaFoldDB" id="A0A0H3PJ82"/>
<evidence type="ECO:0000313" key="4">
    <source>
        <dbReference type="Proteomes" id="UP000000646"/>
    </source>
</evidence>